<name>A0A9N9P4Q0_9GLOM</name>
<dbReference type="GO" id="GO:0001228">
    <property type="term" value="F:DNA-binding transcription activator activity, RNA polymerase II-specific"/>
    <property type="evidence" value="ECO:0007669"/>
    <property type="project" value="TreeGrafter"/>
</dbReference>
<dbReference type="AlphaFoldDB" id="A0A9N9P4Q0"/>
<dbReference type="PANTHER" id="PTHR40621:SF6">
    <property type="entry name" value="AP-1-LIKE TRANSCRIPTION FACTOR YAP1-RELATED"/>
    <property type="match status" value="1"/>
</dbReference>
<feature type="non-terminal residue" evidence="5">
    <location>
        <position position="1"/>
    </location>
</feature>
<feature type="region of interest" description="Disordered" evidence="3">
    <location>
        <begin position="26"/>
        <end position="51"/>
    </location>
</feature>
<evidence type="ECO:0000256" key="3">
    <source>
        <dbReference type="SAM" id="MobiDB-lite"/>
    </source>
</evidence>
<sequence>IITSITSSSTTNETMNNSNTMFPIVSCQSSASSNGKNKRGRKPLPAMPSGKRHFKNFVNQHAFRERKKTYVRDLETKASKFEALYTESLTEIKSLKEKVAFLEKLLA</sequence>
<comment type="caution">
    <text evidence="5">The sequence shown here is derived from an EMBL/GenBank/DDBJ whole genome shotgun (WGS) entry which is preliminary data.</text>
</comment>
<dbReference type="InterPro" id="IPR046347">
    <property type="entry name" value="bZIP_sf"/>
</dbReference>
<dbReference type="OrthoDB" id="2593073at2759"/>
<protein>
    <submittedName>
        <fullName evidence="5">16078_t:CDS:1</fullName>
    </submittedName>
</protein>
<evidence type="ECO:0000259" key="4">
    <source>
        <dbReference type="Pfam" id="PF00170"/>
    </source>
</evidence>
<dbReference type="InterPro" id="IPR004827">
    <property type="entry name" value="bZIP"/>
</dbReference>
<evidence type="ECO:0000256" key="1">
    <source>
        <dbReference type="ARBA" id="ARBA00004123"/>
    </source>
</evidence>
<dbReference type="SUPFAM" id="SSF57959">
    <property type="entry name" value="Leucine zipper domain"/>
    <property type="match status" value="1"/>
</dbReference>
<keyword evidence="6" id="KW-1185">Reference proteome</keyword>
<dbReference type="Pfam" id="PF00170">
    <property type="entry name" value="bZIP_1"/>
    <property type="match status" value="1"/>
</dbReference>
<feature type="domain" description="BZIP" evidence="4">
    <location>
        <begin position="51"/>
        <end position="104"/>
    </location>
</feature>
<evidence type="ECO:0000313" key="6">
    <source>
        <dbReference type="Proteomes" id="UP000789396"/>
    </source>
</evidence>
<dbReference type="EMBL" id="CAJVPZ010057962">
    <property type="protein sequence ID" value="CAG8787466.1"/>
    <property type="molecule type" value="Genomic_DNA"/>
</dbReference>
<keyword evidence="2" id="KW-0539">Nucleus</keyword>
<organism evidence="5 6">
    <name type="scientific">Racocetra fulgida</name>
    <dbReference type="NCBI Taxonomy" id="60492"/>
    <lineage>
        <taxon>Eukaryota</taxon>
        <taxon>Fungi</taxon>
        <taxon>Fungi incertae sedis</taxon>
        <taxon>Mucoromycota</taxon>
        <taxon>Glomeromycotina</taxon>
        <taxon>Glomeromycetes</taxon>
        <taxon>Diversisporales</taxon>
        <taxon>Gigasporaceae</taxon>
        <taxon>Racocetra</taxon>
    </lineage>
</organism>
<proteinExistence type="predicted"/>
<dbReference type="GO" id="GO:0090575">
    <property type="term" value="C:RNA polymerase II transcription regulator complex"/>
    <property type="evidence" value="ECO:0007669"/>
    <property type="project" value="TreeGrafter"/>
</dbReference>
<dbReference type="GO" id="GO:0000976">
    <property type="term" value="F:transcription cis-regulatory region binding"/>
    <property type="evidence" value="ECO:0007669"/>
    <property type="project" value="InterPro"/>
</dbReference>
<dbReference type="InterPro" id="IPR050936">
    <property type="entry name" value="AP-1-like"/>
</dbReference>
<dbReference type="Proteomes" id="UP000789396">
    <property type="component" value="Unassembled WGS sequence"/>
</dbReference>
<feature type="non-terminal residue" evidence="5">
    <location>
        <position position="107"/>
    </location>
</feature>
<evidence type="ECO:0000313" key="5">
    <source>
        <dbReference type="EMBL" id="CAG8787466.1"/>
    </source>
</evidence>
<feature type="compositionally biased region" description="Polar residues" evidence="3">
    <location>
        <begin position="26"/>
        <end position="35"/>
    </location>
</feature>
<accession>A0A9N9P4Q0</accession>
<evidence type="ECO:0000256" key="2">
    <source>
        <dbReference type="ARBA" id="ARBA00023242"/>
    </source>
</evidence>
<comment type="subcellular location">
    <subcellularLocation>
        <location evidence="1">Nucleus</location>
    </subcellularLocation>
</comment>
<dbReference type="Gene3D" id="1.20.5.170">
    <property type="match status" value="1"/>
</dbReference>
<dbReference type="CDD" id="cd14688">
    <property type="entry name" value="bZIP_YAP"/>
    <property type="match status" value="1"/>
</dbReference>
<feature type="region of interest" description="Disordered" evidence="3">
    <location>
        <begin position="1"/>
        <end position="20"/>
    </location>
</feature>
<reference evidence="5" key="1">
    <citation type="submission" date="2021-06" db="EMBL/GenBank/DDBJ databases">
        <authorList>
            <person name="Kallberg Y."/>
            <person name="Tangrot J."/>
            <person name="Rosling A."/>
        </authorList>
    </citation>
    <scope>NUCLEOTIDE SEQUENCE</scope>
    <source>
        <strain evidence="5">IN212</strain>
    </source>
</reference>
<gene>
    <name evidence="5" type="ORF">RFULGI_LOCUS16392</name>
</gene>
<dbReference type="PANTHER" id="PTHR40621">
    <property type="entry name" value="TRANSCRIPTION FACTOR KAPC-RELATED"/>
    <property type="match status" value="1"/>
</dbReference>